<dbReference type="InParanoid" id="A0A2P5EJT7"/>
<proteinExistence type="predicted"/>
<dbReference type="Proteomes" id="UP000237000">
    <property type="component" value="Unassembled WGS sequence"/>
</dbReference>
<feature type="compositionally biased region" description="Polar residues" evidence="1">
    <location>
        <begin position="10"/>
        <end position="31"/>
    </location>
</feature>
<dbReference type="EMBL" id="JXTC01000142">
    <property type="protein sequence ID" value="PON85826.1"/>
    <property type="molecule type" value="Genomic_DNA"/>
</dbReference>
<sequence>MPQHDHESTLKTISSPESLGNPNPSQSRLLYNSNSSNSHEEFSMHDEVNELDLPIAQWKG</sequence>
<reference evidence="3" key="1">
    <citation type="submission" date="2016-06" db="EMBL/GenBank/DDBJ databases">
        <title>Parallel loss of symbiosis genes in relatives of nitrogen-fixing non-legume Parasponia.</title>
        <authorList>
            <person name="Van Velzen R."/>
            <person name="Holmer R."/>
            <person name="Bu F."/>
            <person name="Rutten L."/>
            <person name="Van Zeijl A."/>
            <person name="Liu W."/>
            <person name="Santuari L."/>
            <person name="Cao Q."/>
            <person name="Sharma T."/>
            <person name="Shen D."/>
            <person name="Roswanjaya Y."/>
            <person name="Wardhani T."/>
            <person name="Kalhor M.S."/>
            <person name="Jansen J."/>
            <person name="Van den Hoogen J."/>
            <person name="Gungor B."/>
            <person name="Hartog M."/>
            <person name="Hontelez J."/>
            <person name="Verver J."/>
            <person name="Yang W.-C."/>
            <person name="Schijlen E."/>
            <person name="Repin R."/>
            <person name="Schilthuizen M."/>
            <person name="Schranz E."/>
            <person name="Heidstra R."/>
            <person name="Miyata K."/>
            <person name="Fedorova E."/>
            <person name="Kohlen W."/>
            <person name="Bisseling T."/>
            <person name="Smit S."/>
            <person name="Geurts R."/>
        </authorList>
    </citation>
    <scope>NUCLEOTIDE SEQUENCE [LARGE SCALE GENOMIC DNA]</scope>
    <source>
        <strain evidence="3">cv. RG33-2</strain>
    </source>
</reference>
<gene>
    <name evidence="2" type="ORF">TorRG33x02_184350</name>
</gene>
<evidence type="ECO:0000256" key="1">
    <source>
        <dbReference type="SAM" id="MobiDB-lite"/>
    </source>
</evidence>
<comment type="caution">
    <text evidence="2">The sequence shown here is derived from an EMBL/GenBank/DDBJ whole genome shotgun (WGS) entry which is preliminary data.</text>
</comment>
<keyword evidence="3" id="KW-1185">Reference proteome</keyword>
<accession>A0A2P5EJT7</accession>
<protein>
    <submittedName>
        <fullName evidence="2">Uncharacterized protein</fullName>
    </submittedName>
</protein>
<feature type="compositionally biased region" description="Basic and acidic residues" evidence="1">
    <location>
        <begin position="38"/>
        <end position="48"/>
    </location>
</feature>
<evidence type="ECO:0000313" key="2">
    <source>
        <dbReference type="EMBL" id="PON85826.1"/>
    </source>
</evidence>
<evidence type="ECO:0000313" key="3">
    <source>
        <dbReference type="Proteomes" id="UP000237000"/>
    </source>
</evidence>
<organism evidence="2 3">
    <name type="scientific">Trema orientale</name>
    <name type="common">Charcoal tree</name>
    <name type="synonym">Celtis orientalis</name>
    <dbReference type="NCBI Taxonomy" id="63057"/>
    <lineage>
        <taxon>Eukaryota</taxon>
        <taxon>Viridiplantae</taxon>
        <taxon>Streptophyta</taxon>
        <taxon>Embryophyta</taxon>
        <taxon>Tracheophyta</taxon>
        <taxon>Spermatophyta</taxon>
        <taxon>Magnoliopsida</taxon>
        <taxon>eudicotyledons</taxon>
        <taxon>Gunneridae</taxon>
        <taxon>Pentapetalae</taxon>
        <taxon>rosids</taxon>
        <taxon>fabids</taxon>
        <taxon>Rosales</taxon>
        <taxon>Cannabaceae</taxon>
        <taxon>Trema</taxon>
    </lineage>
</organism>
<dbReference type="AlphaFoldDB" id="A0A2P5EJT7"/>
<feature type="region of interest" description="Disordered" evidence="1">
    <location>
        <begin position="1"/>
        <end position="60"/>
    </location>
</feature>
<feature type="non-terminal residue" evidence="2">
    <location>
        <position position="60"/>
    </location>
</feature>
<name>A0A2P5EJT7_TREOI</name>